<protein>
    <submittedName>
        <fullName evidence="1">Uncharacterized protein</fullName>
    </submittedName>
</protein>
<evidence type="ECO:0000313" key="1">
    <source>
        <dbReference type="EMBL" id="GMA83499.1"/>
    </source>
</evidence>
<dbReference type="EMBL" id="BSUY01000001">
    <property type="protein sequence ID" value="GMA83499.1"/>
    <property type="molecule type" value="Genomic_DNA"/>
</dbReference>
<keyword evidence="2" id="KW-1185">Reference proteome</keyword>
<evidence type="ECO:0000313" key="2">
    <source>
        <dbReference type="Proteomes" id="UP001157046"/>
    </source>
</evidence>
<reference evidence="2" key="1">
    <citation type="journal article" date="2019" name="Int. J. Syst. Evol. Microbiol.">
        <title>The Global Catalogue of Microorganisms (GCM) 10K type strain sequencing project: providing services to taxonomists for standard genome sequencing and annotation.</title>
        <authorList>
            <consortium name="The Broad Institute Genomics Platform"/>
            <consortium name="The Broad Institute Genome Sequencing Center for Infectious Disease"/>
            <person name="Wu L."/>
            <person name="Ma J."/>
        </authorList>
    </citation>
    <scope>NUCLEOTIDE SEQUENCE [LARGE SCALE GENOMIC DNA]</scope>
    <source>
        <strain evidence="2">NBRC 102030</strain>
    </source>
</reference>
<sequence length="89" mass="9801">MATKLKLRYTQKRKLLTGFYLNLSANAGITTLAYRCAINTILNYRAHGIRRTTETYATSMKANHIGGTQELETLAHVAVALAAVFNGNN</sequence>
<comment type="caution">
    <text evidence="1">The sequence shown here is derived from an EMBL/GenBank/DDBJ whole genome shotgun (WGS) entry which is preliminary data.</text>
</comment>
<organism evidence="1 2">
    <name type="scientific">Shewanella glacialipiscicola</name>
    <dbReference type="NCBI Taxonomy" id="614069"/>
    <lineage>
        <taxon>Bacteria</taxon>
        <taxon>Pseudomonadati</taxon>
        <taxon>Pseudomonadota</taxon>
        <taxon>Gammaproteobacteria</taxon>
        <taxon>Alteromonadales</taxon>
        <taxon>Shewanellaceae</taxon>
        <taxon>Shewanella</taxon>
    </lineage>
</organism>
<proteinExistence type="predicted"/>
<dbReference type="Proteomes" id="UP001157046">
    <property type="component" value="Unassembled WGS sequence"/>
</dbReference>
<accession>A0ABQ6J7K7</accession>
<name>A0ABQ6J7K7_9GAMM</name>
<gene>
    <name evidence="1" type="ORF">GCM10025855_30320</name>
</gene>